<sequence>MKVIILVTMTVLVLATANALPRIDLYKLVVSNDIDNSEAMADDQELSKTAVVSHSLYIPMELRGCNNSGCDSVCRALGFNHGRCVSADTCRCYN</sequence>
<name>A0A6J1X2F3_GALME</name>
<dbReference type="InterPro" id="IPR036574">
    <property type="entry name" value="Scorpion_toxin-like_sf"/>
</dbReference>
<evidence type="ECO:0000313" key="3">
    <source>
        <dbReference type="RefSeq" id="XP_026763659.2"/>
    </source>
</evidence>
<dbReference type="Proteomes" id="UP001652740">
    <property type="component" value="Unplaced"/>
</dbReference>
<protein>
    <submittedName>
        <fullName evidence="3">Uncharacterized protein LOC113522183</fullName>
    </submittedName>
</protein>
<feature type="chain" id="PRO_5046177923" evidence="1">
    <location>
        <begin position="20"/>
        <end position="94"/>
    </location>
</feature>
<dbReference type="GO" id="GO:0051707">
    <property type="term" value="P:response to other organism"/>
    <property type="evidence" value="ECO:0007669"/>
    <property type="project" value="UniProtKB-ARBA"/>
</dbReference>
<evidence type="ECO:0000256" key="1">
    <source>
        <dbReference type="SAM" id="SignalP"/>
    </source>
</evidence>
<accession>A0A6J1X2F3</accession>
<reference evidence="3" key="1">
    <citation type="submission" date="2025-08" db="UniProtKB">
        <authorList>
            <consortium name="RefSeq"/>
        </authorList>
    </citation>
    <scope>IDENTIFICATION</scope>
    <source>
        <tissue evidence="3">Whole larvae</tissue>
    </source>
</reference>
<organism evidence="2 3">
    <name type="scientific">Galleria mellonella</name>
    <name type="common">Greater wax moth</name>
    <dbReference type="NCBI Taxonomy" id="7137"/>
    <lineage>
        <taxon>Eukaryota</taxon>
        <taxon>Metazoa</taxon>
        <taxon>Ecdysozoa</taxon>
        <taxon>Arthropoda</taxon>
        <taxon>Hexapoda</taxon>
        <taxon>Insecta</taxon>
        <taxon>Pterygota</taxon>
        <taxon>Neoptera</taxon>
        <taxon>Endopterygota</taxon>
        <taxon>Lepidoptera</taxon>
        <taxon>Glossata</taxon>
        <taxon>Ditrysia</taxon>
        <taxon>Pyraloidea</taxon>
        <taxon>Pyralidae</taxon>
        <taxon>Galleriinae</taxon>
        <taxon>Galleria</taxon>
    </lineage>
</organism>
<dbReference type="InParanoid" id="A0A6J1X2F3"/>
<proteinExistence type="predicted"/>
<dbReference type="AlphaFoldDB" id="A0A6J1X2F3"/>
<dbReference type="Gene3D" id="3.30.30.10">
    <property type="entry name" value="Knottin, scorpion toxin-like"/>
    <property type="match status" value="1"/>
</dbReference>
<feature type="signal peptide" evidence="1">
    <location>
        <begin position="1"/>
        <end position="19"/>
    </location>
</feature>
<keyword evidence="1" id="KW-0732">Signal</keyword>
<gene>
    <name evidence="3" type="primary">LOC113522183</name>
</gene>
<keyword evidence="2" id="KW-1185">Reference proteome</keyword>
<dbReference type="RefSeq" id="XP_026763659.2">
    <property type="nucleotide sequence ID" value="XM_026907858.3"/>
</dbReference>
<evidence type="ECO:0000313" key="2">
    <source>
        <dbReference type="Proteomes" id="UP001652740"/>
    </source>
</evidence>
<dbReference type="KEGG" id="gmw:113522183"/>
<dbReference type="GeneID" id="113522183"/>